<dbReference type="RefSeq" id="WP_109605964.1">
    <property type="nucleotide sequence ID" value="NZ_QGHA01000001.1"/>
</dbReference>
<organism evidence="1 2">
    <name type="scientific">Mucilaginibacter oryzae</name>
    <dbReference type="NCBI Taxonomy" id="468058"/>
    <lineage>
        <taxon>Bacteria</taxon>
        <taxon>Pseudomonadati</taxon>
        <taxon>Bacteroidota</taxon>
        <taxon>Sphingobacteriia</taxon>
        <taxon>Sphingobacteriales</taxon>
        <taxon>Sphingobacteriaceae</taxon>
        <taxon>Mucilaginibacter</taxon>
    </lineage>
</organism>
<protein>
    <submittedName>
        <fullName evidence="1">Uncharacterized protein</fullName>
    </submittedName>
</protein>
<name>A0A316HP12_9SPHI</name>
<sequence length="72" mass="7827">MATNNIKQIGKSSPPVQTQSTNAWQVMKPFVHFGIKATAAIAHTLIAIIKHIPKPGDHQKEKTGSNSKIVKI</sequence>
<comment type="caution">
    <text evidence="1">The sequence shown here is derived from an EMBL/GenBank/DDBJ whole genome shotgun (WGS) entry which is preliminary data.</text>
</comment>
<evidence type="ECO:0000313" key="1">
    <source>
        <dbReference type="EMBL" id="PWK79955.1"/>
    </source>
</evidence>
<accession>A0A316HP12</accession>
<proteinExistence type="predicted"/>
<dbReference type="EMBL" id="QGHA01000001">
    <property type="protein sequence ID" value="PWK79955.1"/>
    <property type="molecule type" value="Genomic_DNA"/>
</dbReference>
<dbReference type="AlphaFoldDB" id="A0A316HP12"/>
<dbReference type="Proteomes" id="UP000245678">
    <property type="component" value="Unassembled WGS sequence"/>
</dbReference>
<reference evidence="1 2" key="1">
    <citation type="submission" date="2018-05" db="EMBL/GenBank/DDBJ databases">
        <title>Genomic Encyclopedia of Archaeal and Bacterial Type Strains, Phase II (KMG-II): from individual species to whole genera.</title>
        <authorList>
            <person name="Goeker M."/>
        </authorList>
    </citation>
    <scope>NUCLEOTIDE SEQUENCE [LARGE SCALE GENOMIC DNA]</scope>
    <source>
        <strain evidence="1 2">DSM 19975</strain>
    </source>
</reference>
<evidence type="ECO:0000313" key="2">
    <source>
        <dbReference type="Proteomes" id="UP000245678"/>
    </source>
</evidence>
<keyword evidence="2" id="KW-1185">Reference proteome</keyword>
<gene>
    <name evidence="1" type="ORF">LX99_00416</name>
</gene>